<evidence type="ECO:0000256" key="8">
    <source>
        <dbReference type="SAM" id="Phobius"/>
    </source>
</evidence>
<dbReference type="Gene3D" id="3.30.70.1430">
    <property type="entry name" value="Multidrug efflux transporter AcrB pore domain"/>
    <property type="match status" value="2"/>
</dbReference>
<dbReference type="InterPro" id="IPR001036">
    <property type="entry name" value="Acrflvin-R"/>
</dbReference>
<dbReference type="SUPFAM" id="SSF82714">
    <property type="entry name" value="Multidrug efflux transporter AcrB TolC docking domain, DN and DC subdomains"/>
    <property type="match status" value="2"/>
</dbReference>
<dbReference type="NCBIfam" id="TIGR00914">
    <property type="entry name" value="2A0601"/>
    <property type="match status" value="1"/>
</dbReference>
<dbReference type="RefSeq" id="WP_146782724.1">
    <property type="nucleotide sequence ID" value="NZ_VOLT01000001.1"/>
</dbReference>
<dbReference type="EMBL" id="VOLT01000001">
    <property type="protein sequence ID" value="TWX71996.1"/>
    <property type="molecule type" value="Genomic_DNA"/>
</dbReference>
<keyword evidence="10" id="KW-1185">Reference proteome</keyword>
<keyword evidence="3" id="KW-0813">Transport</keyword>
<proteinExistence type="inferred from homology"/>
<evidence type="ECO:0000256" key="5">
    <source>
        <dbReference type="ARBA" id="ARBA00022692"/>
    </source>
</evidence>
<keyword evidence="7 8" id="KW-0472">Membrane</keyword>
<dbReference type="GO" id="GO:0008324">
    <property type="term" value="F:monoatomic cation transmembrane transporter activity"/>
    <property type="evidence" value="ECO:0007669"/>
    <property type="project" value="InterPro"/>
</dbReference>
<protein>
    <submittedName>
        <fullName evidence="9">CusA/CzcA family heavy metal efflux RND transporter</fullName>
    </submittedName>
</protein>
<comment type="caution">
    <text evidence="9">The sequence shown here is derived from an EMBL/GenBank/DDBJ whole genome shotgun (WGS) entry which is preliminary data.</text>
</comment>
<evidence type="ECO:0000256" key="1">
    <source>
        <dbReference type="ARBA" id="ARBA00004651"/>
    </source>
</evidence>
<dbReference type="InterPro" id="IPR027463">
    <property type="entry name" value="AcrB_DN_DC_subdom"/>
</dbReference>
<comment type="subcellular location">
    <subcellularLocation>
        <location evidence="1">Cell membrane</location>
        <topology evidence="1">Multi-pass membrane protein</topology>
    </subcellularLocation>
</comment>
<reference evidence="9 10" key="1">
    <citation type="submission" date="2019-07" db="EMBL/GenBank/DDBJ databases">
        <title>Genomes of sea-ice associated Colwellia species.</title>
        <authorList>
            <person name="Bowman J.P."/>
        </authorList>
    </citation>
    <scope>NUCLEOTIDE SEQUENCE [LARGE SCALE GENOMIC DNA]</scope>
    <source>
        <strain evidence="9 10">ACAM 459</strain>
    </source>
</reference>
<evidence type="ECO:0000256" key="3">
    <source>
        <dbReference type="ARBA" id="ARBA00022448"/>
    </source>
</evidence>
<dbReference type="GO" id="GO:0042910">
    <property type="term" value="F:xenobiotic transmembrane transporter activity"/>
    <property type="evidence" value="ECO:0007669"/>
    <property type="project" value="TreeGrafter"/>
</dbReference>
<dbReference type="OrthoDB" id="9758757at2"/>
<dbReference type="InterPro" id="IPR004763">
    <property type="entry name" value="CusA-like"/>
</dbReference>
<sequence>MIESILRFSIARRWLMMTMILALIGLGYWSYQKLPIDAVPDITNVQVQINTRAPGYSPLETEQRITFPVETALTGIPNLSYTRSISRYGLSQVTVVFSEDTDLYFARNLINEKLNTIKNKIPAGLEPEMGPISTGLGEIFMYSVVASPQALKADGLPYDSTDLREIQYWIIKPQLALVPGVTEINTIGGYDKQYHITPSPEKMLEFSISFNDINVALNNNNSNRGAGYIEQNGQQLTVRSPGQLANINDIEQVIVKVIDDTPVQISDIAQVAIGQSLRTGAATSAGKEIVLGSAMMLVGENSRVVALAVAKKLEQIKSSLPEGVIVESVYDRTTLVDKAMYTVQKNLVEGALLVIVVLFLLLGNVRAALITAAVIPLAMLATITGMVKTGVSANLMSLGALDFGLIVDGAVIIVENSIRRLSDAQKIQGGILSRKDRLHVVYSATNEVIRPSLFGVFIITIVYIPLFSLTGVEGKMFHPMAATVVMALIAALVLSLTLVPAAVALFMTGKISEKESPVISAAKSMYKPLLVGAMKLRWIILFACAALVAFSIWLATTLGSEFIPQLNEEDLLLQAIRIPGTSLSQSIEMQKALELKIQQFPQVKNVFSRIGTPEVANDPMPPNIADTYVMLIPRSQWPDPRLSHGELAAQIVESVSGQPGNNFELTQPIEMRFNELISGVRADLGIKVIGDDLDQLLKSANAIREIIEQIDGASDIQVEQVTGLPMLSIHPKRVELARYGLNVSQLQYALSTAIGGEKSGVIYEGDRRFDIVVRLPEQVRQNVNQLSELPIALPNGNYVPLSEVAILELAPAPNQISRENGKRRIVVTANVRGTDLGSFVKNAKQQIQDNVEIPAGYWLEYGGAFEQLESASKRLTIVVPLTLALILGLLIMAFGNLKDALIIFTGIPLALTGGVLALWFREMPLSISAGVGFIALSGVAVLNGLVMLSFIRDLCKERGELISGIIDGAMIRLRPVLMTALVAGLGFVPMALNIGTGAEVQRPLATVVIGGIISSTLLTLLVLPILYRIAHQGSFKRS</sequence>
<feature type="transmembrane region" description="Helical" evidence="8">
    <location>
        <begin position="346"/>
        <end position="362"/>
    </location>
</feature>
<dbReference type="AlphaFoldDB" id="A0A5C6QRV2"/>
<dbReference type="Pfam" id="PF00873">
    <property type="entry name" value="ACR_tran"/>
    <property type="match status" value="1"/>
</dbReference>
<evidence type="ECO:0000256" key="6">
    <source>
        <dbReference type="ARBA" id="ARBA00022989"/>
    </source>
</evidence>
<accession>A0A5C6QRV2</accession>
<feature type="transmembrane region" description="Helical" evidence="8">
    <location>
        <begin position="453"/>
        <end position="472"/>
    </location>
</feature>
<dbReference type="Gene3D" id="3.30.2090.10">
    <property type="entry name" value="Multidrug efflux transporter AcrB TolC docking domain, DN and DC subdomains"/>
    <property type="match status" value="2"/>
</dbReference>
<keyword evidence="6 8" id="KW-1133">Transmembrane helix</keyword>
<dbReference type="PANTHER" id="PTHR32063:SF24">
    <property type="entry name" value="CATION EFFLUX SYSTEM (ACRB_ACRD_ACRF FAMILY)"/>
    <property type="match status" value="1"/>
</dbReference>
<comment type="similarity">
    <text evidence="2">Belongs to the resistance-nodulation-cell division (RND) (TC 2.A.6) family.</text>
</comment>
<dbReference type="SUPFAM" id="SSF82866">
    <property type="entry name" value="Multidrug efflux transporter AcrB transmembrane domain"/>
    <property type="match status" value="2"/>
</dbReference>
<evidence type="ECO:0000256" key="4">
    <source>
        <dbReference type="ARBA" id="ARBA00022475"/>
    </source>
</evidence>
<feature type="transmembrane region" description="Helical" evidence="8">
    <location>
        <begin position="901"/>
        <end position="920"/>
    </location>
</feature>
<organism evidence="9 10">
    <name type="scientific">Colwellia demingiae</name>
    <dbReference type="NCBI Taxonomy" id="89401"/>
    <lineage>
        <taxon>Bacteria</taxon>
        <taxon>Pseudomonadati</taxon>
        <taxon>Pseudomonadota</taxon>
        <taxon>Gammaproteobacteria</taxon>
        <taxon>Alteromonadales</taxon>
        <taxon>Colwelliaceae</taxon>
        <taxon>Colwellia</taxon>
    </lineage>
</organism>
<dbReference type="Gene3D" id="1.20.1640.10">
    <property type="entry name" value="Multidrug efflux transporter AcrB transmembrane domain"/>
    <property type="match status" value="2"/>
</dbReference>
<gene>
    <name evidence="9" type="ORF">ESZ36_01835</name>
</gene>
<feature type="transmembrane region" description="Helical" evidence="8">
    <location>
        <begin position="393"/>
        <end position="414"/>
    </location>
</feature>
<feature type="transmembrane region" description="Helical" evidence="8">
    <location>
        <begin position="875"/>
        <end position="894"/>
    </location>
</feature>
<feature type="transmembrane region" description="Helical" evidence="8">
    <location>
        <begin position="971"/>
        <end position="992"/>
    </location>
</feature>
<dbReference type="GO" id="GO:0005886">
    <property type="term" value="C:plasma membrane"/>
    <property type="evidence" value="ECO:0007669"/>
    <property type="project" value="UniProtKB-SubCell"/>
</dbReference>
<feature type="transmembrane region" description="Helical" evidence="8">
    <location>
        <begin position="484"/>
        <end position="506"/>
    </location>
</feature>
<evidence type="ECO:0000313" key="9">
    <source>
        <dbReference type="EMBL" id="TWX71996.1"/>
    </source>
</evidence>
<keyword evidence="4" id="KW-1003">Cell membrane</keyword>
<dbReference type="Gene3D" id="3.30.70.1440">
    <property type="entry name" value="Multidrug efflux transporter AcrB pore domain"/>
    <property type="match status" value="1"/>
</dbReference>
<keyword evidence="5 8" id="KW-0812">Transmembrane</keyword>
<dbReference type="Proteomes" id="UP000321822">
    <property type="component" value="Unassembled WGS sequence"/>
</dbReference>
<feature type="transmembrane region" description="Helical" evidence="8">
    <location>
        <begin position="12"/>
        <end position="31"/>
    </location>
</feature>
<feature type="transmembrane region" description="Helical" evidence="8">
    <location>
        <begin position="926"/>
        <end position="951"/>
    </location>
</feature>
<dbReference type="PRINTS" id="PR00702">
    <property type="entry name" value="ACRIFLAVINRP"/>
</dbReference>
<dbReference type="PANTHER" id="PTHR32063">
    <property type="match status" value="1"/>
</dbReference>
<name>A0A5C6QRV2_9GAMM</name>
<evidence type="ECO:0000313" key="10">
    <source>
        <dbReference type="Proteomes" id="UP000321822"/>
    </source>
</evidence>
<feature type="transmembrane region" description="Helical" evidence="8">
    <location>
        <begin position="1004"/>
        <end position="1027"/>
    </location>
</feature>
<evidence type="ECO:0000256" key="7">
    <source>
        <dbReference type="ARBA" id="ARBA00023136"/>
    </source>
</evidence>
<dbReference type="SUPFAM" id="SSF82693">
    <property type="entry name" value="Multidrug efflux transporter AcrB pore domain, PN1, PN2, PC1 and PC2 subdomains"/>
    <property type="match status" value="3"/>
</dbReference>
<feature type="transmembrane region" description="Helical" evidence="8">
    <location>
        <begin position="536"/>
        <end position="555"/>
    </location>
</feature>
<evidence type="ECO:0000256" key="2">
    <source>
        <dbReference type="ARBA" id="ARBA00010942"/>
    </source>
</evidence>
<dbReference type="Gene3D" id="3.30.70.1320">
    <property type="entry name" value="Multidrug efflux transporter AcrB pore domain like"/>
    <property type="match status" value="1"/>
</dbReference>